<organism evidence="5 6">
    <name type="scientific">Zasmidium cellare</name>
    <name type="common">Wine cellar mold</name>
    <name type="synonym">Racodium cellare</name>
    <dbReference type="NCBI Taxonomy" id="395010"/>
    <lineage>
        <taxon>Eukaryota</taxon>
        <taxon>Fungi</taxon>
        <taxon>Dikarya</taxon>
        <taxon>Ascomycota</taxon>
        <taxon>Pezizomycotina</taxon>
        <taxon>Dothideomycetes</taxon>
        <taxon>Dothideomycetidae</taxon>
        <taxon>Mycosphaerellales</taxon>
        <taxon>Mycosphaerellaceae</taxon>
        <taxon>Zasmidium</taxon>
    </lineage>
</organism>
<keyword evidence="3" id="KW-0560">Oxidoreductase</keyword>
<dbReference type="CDD" id="cd18186">
    <property type="entry name" value="BTB_POZ_ZBTB_KLHL-like"/>
    <property type="match status" value="1"/>
</dbReference>
<dbReference type="PRINTS" id="PR00420">
    <property type="entry name" value="RNGMNOXGNASE"/>
</dbReference>
<accession>A0ABR0E6Q3</accession>
<keyword evidence="6" id="KW-1185">Reference proteome</keyword>
<feature type="domain" description="BTB" evidence="4">
    <location>
        <begin position="613"/>
        <end position="681"/>
    </location>
</feature>
<dbReference type="Gene3D" id="3.50.50.60">
    <property type="entry name" value="FAD/NAD(P)-binding domain"/>
    <property type="match status" value="2"/>
</dbReference>
<dbReference type="InterPro" id="IPR000210">
    <property type="entry name" value="BTB/POZ_dom"/>
</dbReference>
<dbReference type="SUPFAM" id="SSF51905">
    <property type="entry name" value="FAD/NAD(P)-binding domain"/>
    <property type="match status" value="1"/>
</dbReference>
<dbReference type="EMBL" id="JAXOVC010000009">
    <property type="protein sequence ID" value="KAK4497118.1"/>
    <property type="molecule type" value="Genomic_DNA"/>
</dbReference>
<gene>
    <name evidence="5" type="ORF">PRZ48_011568</name>
</gene>
<dbReference type="InterPro" id="IPR011333">
    <property type="entry name" value="SKP1/BTB/POZ_sf"/>
</dbReference>
<proteinExistence type="predicted"/>
<dbReference type="InterPro" id="IPR036188">
    <property type="entry name" value="FAD/NAD-bd_sf"/>
</dbReference>
<sequence length="832" mass="93750">MEQARVTIIGAGPAGLVLALSLEQQGISSIILEKETDVNRDPRGVYLAGDAIRIVWSLGLGPYMHKIGHTPDQVNFHSTSITNAPYYTVESSGDPLQQAVSVGIFMIQPELETALRERVNASKLCDLRTACDVQKIRQIDESVEIEYVDHNKTRKRLQTTWLVGADGKRGVVRKTYLEPVADIRQVEQEYKYEGTWVAANLHISLPTPETHPDFPAWELGMTPEEVYDLFWPAGWHFCSPPGKPTAAGRFGPVERRFWRHEFKQEDWNEKTMDADELLWEHLTPMITRSQDLQGRRFGKEITFPRDCIETLRCRPFTFAHKMVNRWHYKKSVLIGDAAHVFPPFGGQGIASGLRDAHQLAWRIAALEKQPQHSDVLCETMLEAWAAERIKGIRDAATFTKMNGMLCNNRKPLIFPLLQAMEWFTQNILGTHSFNDAQAQAEKRGFQGVSGGFFLNDHEGGCKLPQIYVDGLSERKVLSDTIFEADDSPLRLLALQQGSRADENEINNLKRLLSDLDIPKEILSPHSIVAMSTAPYRPDSAIASNTSALRKISPTPLNDLTHGQARSGYDVAAFQSRLGKDTKYAIVRPDFYVFAAAKDLSELRELTGVRALGKVAAVSVGNHPKMFYVHLDLLLQRAPYFHKLRTQPHGGLSGIFVLHQQKWAAFETYTQYIYTGKLLWKDARGHTDTAKLIDLYELCQTLKDTATMDAIVNAILDMYLENNDELLGANDINRIYDITDYGSPLRKAAVDTFVWISDPSNIEYYGTVQNEQFLVEFAKALIRETSALRGRDAGPEAVEEVDYCDYHHHEEGAWCSSQKLGRTVNGVGLRDSD</sequence>
<dbReference type="PANTHER" id="PTHR43476">
    <property type="entry name" value="3-(3-HYDROXY-PHENYL)PROPIONATE/3-HYDROXYCINNAMIC ACID HYDROXYLASE"/>
    <property type="match status" value="1"/>
</dbReference>
<keyword evidence="1" id="KW-0285">Flavoprotein</keyword>
<dbReference type="Proteomes" id="UP001305779">
    <property type="component" value="Unassembled WGS sequence"/>
</dbReference>
<evidence type="ECO:0000256" key="2">
    <source>
        <dbReference type="ARBA" id="ARBA00022827"/>
    </source>
</evidence>
<evidence type="ECO:0000256" key="3">
    <source>
        <dbReference type="ARBA" id="ARBA00023002"/>
    </source>
</evidence>
<dbReference type="InterPro" id="IPR002938">
    <property type="entry name" value="FAD-bd"/>
</dbReference>
<name>A0ABR0E6Q3_ZASCE</name>
<comment type="caution">
    <text evidence="5">The sequence shown here is derived from an EMBL/GenBank/DDBJ whole genome shotgun (WGS) entry which is preliminary data.</text>
</comment>
<reference evidence="5 6" key="1">
    <citation type="journal article" date="2023" name="G3 (Bethesda)">
        <title>A chromosome-level genome assembly of Zasmidium syzygii isolated from banana leaves.</title>
        <authorList>
            <person name="van Westerhoven A.C."/>
            <person name="Mehrabi R."/>
            <person name="Talebi R."/>
            <person name="Steentjes M.B.F."/>
            <person name="Corcolon B."/>
            <person name="Chong P.A."/>
            <person name="Kema G.H.J."/>
            <person name="Seidl M.F."/>
        </authorList>
    </citation>
    <scope>NUCLEOTIDE SEQUENCE [LARGE SCALE GENOMIC DNA]</scope>
    <source>
        <strain evidence="5 6">P124</strain>
    </source>
</reference>
<dbReference type="PROSITE" id="PS50097">
    <property type="entry name" value="BTB"/>
    <property type="match status" value="1"/>
</dbReference>
<dbReference type="PANTHER" id="PTHR43476:SF5">
    <property type="entry name" value="FAD-DEPENDENT MONOOXYGENASE"/>
    <property type="match status" value="1"/>
</dbReference>
<dbReference type="Gene3D" id="3.30.710.10">
    <property type="entry name" value="Potassium Channel Kv1.1, Chain A"/>
    <property type="match status" value="1"/>
</dbReference>
<dbReference type="Pfam" id="PF01494">
    <property type="entry name" value="FAD_binding_3"/>
    <property type="match status" value="1"/>
</dbReference>
<keyword evidence="2" id="KW-0274">FAD</keyword>
<evidence type="ECO:0000313" key="5">
    <source>
        <dbReference type="EMBL" id="KAK4497118.1"/>
    </source>
</evidence>
<evidence type="ECO:0000256" key="1">
    <source>
        <dbReference type="ARBA" id="ARBA00022630"/>
    </source>
</evidence>
<protein>
    <recommendedName>
        <fullName evidence="4">BTB domain-containing protein</fullName>
    </recommendedName>
</protein>
<evidence type="ECO:0000313" key="6">
    <source>
        <dbReference type="Proteomes" id="UP001305779"/>
    </source>
</evidence>
<evidence type="ECO:0000259" key="4">
    <source>
        <dbReference type="PROSITE" id="PS50097"/>
    </source>
</evidence>
<dbReference type="InterPro" id="IPR050631">
    <property type="entry name" value="PheA/TfdB_FAD_monoxygenase"/>
</dbReference>